<keyword evidence="6 7" id="KW-0472">Membrane</keyword>
<keyword evidence="4 7" id="KW-0812">Transmembrane</keyword>
<name>A0A515EPD5_9BURK</name>
<dbReference type="Proteomes" id="UP000317365">
    <property type="component" value="Chromosome"/>
</dbReference>
<comment type="subunit">
    <text evidence="7">Homoheptamer.</text>
</comment>
<dbReference type="InterPro" id="IPR049278">
    <property type="entry name" value="MS_channel_C"/>
</dbReference>
<dbReference type="SUPFAM" id="SSF82689">
    <property type="entry name" value="Mechanosensitive channel protein MscS (YggB), C-terminal domain"/>
    <property type="match status" value="1"/>
</dbReference>
<dbReference type="InterPro" id="IPR023408">
    <property type="entry name" value="MscS_beta-dom_sf"/>
</dbReference>
<dbReference type="GO" id="GO:0005886">
    <property type="term" value="C:plasma membrane"/>
    <property type="evidence" value="ECO:0007669"/>
    <property type="project" value="UniProtKB-SubCell"/>
</dbReference>
<feature type="compositionally biased region" description="Polar residues" evidence="8">
    <location>
        <begin position="68"/>
        <end position="83"/>
    </location>
</feature>
<feature type="transmembrane region" description="Helical" evidence="7">
    <location>
        <begin position="220"/>
        <end position="242"/>
    </location>
</feature>
<evidence type="ECO:0000256" key="8">
    <source>
        <dbReference type="SAM" id="MobiDB-lite"/>
    </source>
</evidence>
<gene>
    <name evidence="11" type="ORF">EXZ61_10285</name>
</gene>
<evidence type="ECO:0000313" key="11">
    <source>
        <dbReference type="EMBL" id="QDL54522.1"/>
    </source>
</evidence>
<dbReference type="InterPro" id="IPR006685">
    <property type="entry name" value="MscS_channel_2nd"/>
</dbReference>
<feature type="transmembrane region" description="Helical" evidence="7">
    <location>
        <begin position="414"/>
        <end position="441"/>
    </location>
</feature>
<protein>
    <recommendedName>
        <fullName evidence="7">Small-conductance mechanosensitive channel</fullName>
    </recommendedName>
</protein>
<evidence type="ECO:0000259" key="10">
    <source>
        <dbReference type="Pfam" id="PF21082"/>
    </source>
</evidence>
<feature type="region of interest" description="Disordered" evidence="8">
    <location>
        <begin position="62"/>
        <end position="100"/>
    </location>
</feature>
<keyword evidence="7" id="KW-0997">Cell inner membrane</keyword>
<dbReference type="Gene3D" id="3.30.70.100">
    <property type="match status" value="1"/>
</dbReference>
<evidence type="ECO:0000256" key="4">
    <source>
        <dbReference type="ARBA" id="ARBA00022692"/>
    </source>
</evidence>
<evidence type="ECO:0000256" key="7">
    <source>
        <dbReference type="RuleBase" id="RU369025"/>
    </source>
</evidence>
<evidence type="ECO:0000256" key="6">
    <source>
        <dbReference type="ARBA" id="ARBA00023136"/>
    </source>
</evidence>
<keyword evidence="3" id="KW-1003">Cell membrane</keyword>
<sequence>MTAYAPPNSSGMLSMARKATGAWSLPLLLLLALGMPALANEGGPRVKVLPVGTVQVSSADLPAMEPTKTAQPATSSQHGSQTAKGHASPDTGGRTANPLLPDMGVASVPAAQQAQATLSYFNRPVFVFKGSLFGVSAADRARRAHLRLQELMDLPGPLLVTQTAHPIGVMVQIDGATAFIVTPQDLDVLEQESLDVAAKLAVIALQQAIEETRESRDMGAMLRAVLAGVAATAVLLALVVMLSKAKGWAQARLQALTEKHVQRLQLAGVALLRPDRMWGAVQLLLTWGARLVSFVLLYTWASFVLALFPFTRAWGETLSGFLWDLLVQTGTGIAHAVPGLVTALLIFFIARALTKAADGVFERVASGQIRTSWLDADVEVPTRRIVRVVIWLFGLAMAYPYLPGADTDAFKGLSVLVGLMISLGASNLVGQAASGLILTYGRVFRKGEFVRIGEHEGTVTEVGMFATRIRTGLGEELTLSNSTILATTTKNYSRTVNGPGFVLDTTLTIGYDTPWRQVHAMLEEAALRTPGVLAVPAPQVFQIALSDWYPEYRLVCQAIPAEPRPRAEVMSALHANIQDVFNGYGVQIMSPQYFEDPPVPKVVPPEHWYAAPAKRP</sequence>
<comment type="caution">
    <text evidence="7">Lacks conserved residue(s) required for the propagation of feature annotation.</text>
</comment>
<dbReference type="KEGG" id="rhg:EXZ61_10285"/>
<keyword evidence="12" id="KW-1185">Reference proteome</keyword>
<dbReference type="SUPFAM" id="SSF50182">
    <property type="entry name" value="Sm-like ribonucleoproteins"/>
    <property type="match status" value="1"/>
</dbReference>
<reference evidence="12" key="1">
    <citation type="submission" date="2019-02" db="EMBL/GenBank/DDBJ databases">
        <title>Complete genome sequence of Rhodoferax sp. Gr-4.</title>
        <authorList>
            <person name="Jin L."/>
        </authorList>
    </citation>
    <scope>NUCLEOTIDE SEQUENCE [LARGE SCALE GENOMIC DNA]</scope>
    <source>
        <strain evidence="12">Gr-4</strain>
    </source>
</reference>
<dbReference type="Gene3D" id="2.30.30.60">
    <property type="match status" value="1"/>
</dbReference>
<dbReference type="InterPro" id="IPR045275">
    <property type="entry name" value="MscS_archaea/bacteria_type"/>
</dbReference>
<evidence type="ECO:0000259" key="9">
    <source>
        <dbReference type="Pfam" id="PF00924"/>
    </source>
</evidence>
<dbReference type="Pfam" id="PF21082">
    <property type="entry name" value="MS_channel_3rd"/>
    <property type="match status" value="1"/>
</dbReference>
<evidence type="ECO:0000256" key="3">
    <source>
        <dbReference type="ARBA" id="ARBA00022475"/>
    </source>
</evidence>
<comment type="similarity">
    <text evidence="2 7">Belongs to the MscS (TC 1.A.23) family.</text>
</comment>
<organism evidence="11 12">
    <name type="scientific">Rhodoferax aquaticus</name>
    <dbReference type="NCBI Taxonomy" id="2527691"/>
    <lineage>
        <taxon>Bacteria</taxon>
        <taxon>Pseudomonadati</taxon>
        <taxon>Pseudomonadota</taxon>
        <taxon>Betaproteobacteria</taxon>
        <taxon>Burkholderiales</taxon>
        <taxon>Comamonadaceae</taxon>
        <taxon>Rhodoferax</taxon>
    </lineage>
</organism>
<feature type="domain" description="Mechanosensitive ion channel MscS C-terminal" evidence="10">
    <location>
        <begin position="505"/>
        <end position="588"/>
    </location>
</feature>
<dbReference type="AlphaFoldDB" id="A0A515EPD5"/>
<dbReference type="GO" id="GO:0008381">
    <property type="term" value="F:mechanosensitive monoatomic ion channel activity"/>
    <property type="evidence" value="ECO:0007669"/>
    <property type="project" value="InterPro"/>
</dbReference>
<dbReference type="PANTHER" id="PTHR30221">
    <property type="entry name" value="SMALL-CONDUCTANCE MECHANOSENSITIVE CHANNEL"/>
    <property type="match status" value="1"/>
</dbReference>
<evidence type="ECO:0000313" key="12">
    <source>
        <dbReference type="Proteomes" id="UP000317365"/>
    </source>
</evidence>
<dbReference type="EMBL" id="CP036282">
    <property type="protein sequence ID" value="QDL54522.1"/>
    <property type="molecule type" value="Genomic_DNA"/>
</dbReference>
<reference evidence="12" key="2">
    <citation type="journal article" date="2020" name="Int. J. Syst. Evol. Microbiol.">
        <title>Genomic insights into a novel species Rhodoferax aquaticus sp. nov., isolated from freshwater.</title>
        <authorList>
            <person name="Li T."/>
            <person name="Zhuo Y."/>
            <person name="Jin C.Z."/>
            <person name="Wu X."/>
            <person name="Ko S.R."/>
            <person name="Jin F.J."/>
            <person name="Ahn C.Y."/>
            <person name="Oh H.M."/>
            <person name="Lee H.G."/>
            <person name="Jin L."/>
        </authorList>
    </citation>
    <scope>NUCLEOTIDE SEQUENCE [LARGE SCALE GENOMIC DNA]</scope>
    <source>
        <strain evidence="12">Gr-4</strain>
    </source>
</reference>
<dbReference type="Gene3D" id="1.10.287.1260">
    <property type="match status" value="1"/>
</dbReference>
<feature type="transmembrane region" description="Helical" evidence="7">
    <location>
        <begin position="283"/>
        <end position="310"/>
    </location>
</feature>
<dbReference type="InterPro" id="IPR011066">
    <property type="entry name" value="MscS_channel_C_sf"/>
</dbReference>
<keyword evidence="7" id="KW-0407">Ion channel</keyword>
<keyword evidence="7" id="KW-0406">Ion transport</keyword>
<keyword evidence="7" id="KW-0813">Transport</keyword>
<feature type="transmembrane region" description="Helical" evidence="7">
    <location>
        <begin position="330"/>
        <end position="353"/>
    </location>
</feature>
<feature type="transmembrane region" description="Helical" evidence="7">
    <location>
        <begin position="385"/>
        <end position="402"/>
    </location>
</feature>
<dbReference type="InterPro" id="IPR010920">
    <property type="entry name" value="LSM_dom_sf"/>
</dbReference>
<proteinExistence type="inferred from homology"/>
<evidence type="ECO:0000256" key="5">
    <source>
        <dbReference type="ARBA" id="ARBA00022989"/>
    </source>
</evidence>
<accession>A0A515EPD5</accession>
<evidence type="ECO:0000256" key="1">
    <source>
        <dbReference type="ARBA" id="ARBA00004651"/>
    </source>
</evidence>
<evidence type="ECO:0000256" key="2">
    <source>
        <dbReference type="ARBA" id="ARBA00008017"/>
    </source>
</evidence>
<keyword evidence="5 7" id="KW-1133">Transmembrane helix</keyword>
<comment type="subcellular location">
    <subcellularLocation>
        <location evidence="7">Cell inner membrane</location>
        <topology evidence="7">Multi-pass membrane protein</topology>
    </subcellularLocation>
    <subcellularLocation>
        <location evidence="1">Cell membrane</location>
        <topology evidence="1">Multi-pass membrane protein</topology>
    </subcellularLocation>
</comment>
<comment type="function">
    <text evidence="7">Mechanosensitive channel that participates in the regulation of osmotic pressure changes within the cell, opening in response to stretch forces in the membrane lipid bilayer, without the need for other proteins. Contributes to normal resistance to hypoosmotic shock. Forms an ion channel of 1.0 nanosiemens conductance with a slight preference for anions.</text>
</comment>
<feature type="domain" description="Mechanosensitive ion channel MscS" evidence="9">
    <location>
        <begin position="428"/>
        <end position="494"/>
    </location>
</feature>
<dbReference type="PANTHER" id="PTHR30221:SF18">
    <property type="entry name" value="SLL0590 PROTEIN"/>
    <property type="match status" value="1"/>
</dbReference>
<dbReference type="Pfam" id="PF00924">
    <property type="entry name" value="MS_channel_2nd"/>
    <property type="match status" value="1"/>
</dbReference>